<dbReference type="EMBL" id="BAAAEO010000004">
    <property type="protein sequence ID" value="GAA0556256.1"/>
    <property type="molecule type" value="Genomic_DNA"/>
</dbReference>
<reference evidence="1 2" key="1">
    <citation type="journal article" date="2019" name="Int. J. Syst. Evol. Microbiol.">
        <title>The Global Catalogue of Microorganisms (GCM) 10K type strain sequencing project: providing services to taxonomists for standard genome sequencing and annotation.</title>
        <authorList>
            <consortium name="The Broad Institute Genomics Platform"/>
            <consortium name="The Broad Institute Genome Sequencing Center for Infectious Disease"/>
            <person name="Wu L."/>
            <person name="Ma J."/>
        </authorList>
    </citation>
    <scope>NUCLEOTIDE SEQUENCE [LARGE SCALE GENOMIC DNA]</scope>
    <source>
        <strain evidence="1 2">JCM 14331</strain>
    </source>
</reference>
<gene>
    <name evidence="1" type="ORF">GCM10009098_25150</name>
</gene>
<dbReference type="Proteomes" id="UP001501169">
    <property type="component" value="Unassembled WGS sequence"/>
</dbReference>
<keyword evidence="2" id="KW-1185">Reference proteome</keyword>
<dbReference type="RefSeq" id="WP_417703167.1">
    <property type="nucleotide sequence ID" value="NZ_JBLWUI010000001.1"/>
</dbReference>
<protein>
    <submittedName>
        <fullName evidence="1">Uncharacterized protein</fullName>
    </submittedName>
</protein>
<accession>A0ABN1E0W6</accession>
<sequence>MSDIHICPTCNARAKKVRTADSQDYQLKAVQDDDAFAKINQLKQMLEKEKSRNAALKEKIASLQA</sequence>
<proteinExistence type="predicted"/>
<evidence type="ECO:0000313" key="1">
    <source>
        <dbReference type="EMBL" id="GAA0556256.1"/>
    </source>
</evidence>
<name>A0ABN1E0W6_9GAMM</name>
<comment type="caution">
    <text evidence="1">The sequence shown here is derived from an EMBL/GenBank/DDBJ whole genome shotgun (WGS) entry which is preliminary data.</text>
</comment>
<evidence type="ECO:0000313" key="2">
    <source>
        <dbReference type="Proteomes" id="UP001501169"/>
    </source>
</evidence>
<organism evidence="1 2">
    <name type="scientific">Rheinheimera aquimaris</name>
    <dbReference type="NCBI Taxonomy" id="412437"/>
    <lineage>
        <taxon>Bacteria</taxon>
        <taxon>Pseudomonadati</taxon>
        <taxon>Pseudomonadota</taxon>
        <taxon>Gammaproteobacteria</taxon>
        <taxon>Chromatiales</taxon>
        <taxon>Chromatiaceae</taxon>
        <taxon>Rheinheimera</taxon>
    </lineage>
</organism>